<dbReference type="SUPFAM" id="SSF53927">
    <property type="entry name" value="Cytidine deaminase-like"/>
    <property type="match status" value="1"/>
</dbReference>
<dbReference type="EC" id="3.5.4.33" evidence="8"/>
<sequence>MYDDTHFMKEALRMAQQAYDAGEVPVGAVVVWNNKIIGRGSNQVEQLSDSTAHAEMIAITAACNQIGAKYLPEATLYVTVEPCLMCAGAIYWSKVGRIVFGASDPKNGYKRIAGNQNPFHPKASLSYGIMGQECAQLMKDFFAARRG</sequence>
<dbReference type="EMBL" id="BAABEZ010000001">
    <property type="protein sequence ID" value="GAA4448111.1"/>
    <property type="molecule type" value="Genomic_DNA"/>
</dbReference>
<dbReference type="CDD" id="cd01285">
    <property type="entry name" value="nucleoside_deaminase"/>
    <property type="match status" value="1"/>
</dbReference>
<dbReference type="PROSITE" id="PS51747">
    <property type="entry name" value="CYT_DCMP_DEAMINASES_2"/>
    <property type="match status" value="1"/>
</dbReference>
<dbReference type="InterPro" id="IPR002125">
    <property type="entry name" value="CMP_dCMP_dom"/>
</dbReference>
<evidence type="ECO:0000256" key="7">
    <source>
        <dbReference type="ARBA" id="ARBA00048045"/>
    </source>
</evidence>
<evidence type="ECO:0000256" key="6">
    <source>
        <dbReference type="ARBA" id="ARBA00022833"/>
    </source>
</evidence>
<comment type="similarity">
    <text evidence="1">Belongs to the cytidine and deoxycytidylate deaminase family. ADAT2 subfamily.</text>
</comment>
<keyword evidence="3 8" id="KW-0819">tRNA processing</keyword>
<accession>A0ABP8MED6</accession>
<feature type="binding site" evidence="8">
    <location>
        <position position="53"/>
    </location>
    <ligand>
        <name>Zn(2+)</name>
        <dbReference type="ChEBI" id="CHEBI:29105"/>
        <note>catalytic</note>
    </ligand>
</feature>
<evidence type="ECO:0000256" key="2">
    <source>
        <dbReference type="ARBA" id="ARBA00011738"/>
    </source>
</evidence>
<dbReference type="Gene3D" id="3.40.140.10">
    <property type="entry name" value="Cytidine Deaminase, domain 2"/>
    <property type="match status" value="1"/>
</dbReference>
<evidence type="ECO:0000259" key="9">
    <source>
        <dbReference type="PROSITE" id="PS51747"/>
    </source>
</evidence>
<dbReference type="RefSeq" id="WP_344821399.1">
    <property type="nucleotide sequence ID" value="NZ_BAABEZ010000001.1"/>
</dbReference>
<keyword evidence="4 8" id="KW-0479">Metal-binding</keyword>
<keyword evidence="6 8" id="KW-0862">Zinc</keyword>
<organism evidence="10 11">
    <name type="scientific">Rurimicrobium arvi</name>
    <dbReference type="NCBI Taxonomy" id="2049916"/>
    <lineage>
        <taxon>Bacteria</taxon>
        <taxon>Pseudomonadati</taxon>
        <taxon>Bacteroidota</taxon>
        <taxon>Chitinophagia</taxon>
        <taxon>Chitinophagales</taxon>
        <taxon>Chitinophagaceae</taxon>
        <taxon>Rurimicrobium</taxon>
    </lineage>
</organism>
<comment type="cofactor">
    <cofactor evidence="8">
        <name>Zn(2+)</name>
        <dbReference type="ChEBI" id="CHEBI:29105"/>
    </cofactor>
    <text evidence="8">Binds 1 zinc ion per subunit.</text>
</comment>
<evidence type="ECO:0000256" key="8">
    <source>
        <dbReference type="HAMAP-Rule" id="MF_00972"/>
    </source>
</evidence>
<comment type="function">
    <text evidence="8">Catalyzes the deamination of adenosine to inosine at the wobble position 34 of tRNA(Arg2).</text>
</comment>
<dbReference type="Pfam" id="PF00383">
    <property type="entry name" value="dCMP_cyt_deam_1"/>
    <property type="match status" value="1"/>
</dbReference>
<evidence type="ECO:0000256" key="1">
    <source>
        <dbReference type="ARBA" id="ARBA00010669"/>
    </source>
</evidence>
<evidence type="ECO:0000256" key="4">
    <source>
        <dbReference type="ARBA" id="ARBA00022723"/>
    </source>
</evidence>
<comment type="subunit">
    <text evidence="2 8">Homodimer.</text>
</comment>
<dbReference type="PANTHER" id="PTHR11079">
    <property type="entry name" value="CYTOSINE DEAMINASE FAMILY MEMBER"/>
    <property type="match status" value="1"/>
</dbReference>
<dbReference type="InterPro" id="IPR016193">
    <property type="entry name" value="Cytidine_deaminase-like"/>
</dbReference>
<comment type="caution">
    <text evidence="10">The sequence shown here is derived from an EMBL/GenBank/DDBJ whole genome shotgun (WGS) entry which is preliminary data.</text>
</comment>
<gene>
    <name evidence="8" type="primary">tadA</name>
    <name evidence="10" type="ORF">GCM10023092_00050</name>
</gene>
<dbReference type="HAMAP" id="MF_00972">
    <property type="entry name" value="tRNA_aden_deaminase"/>
    <property type="match status" value="1"/>
</dbReference>
<evidence type="ECO:0000313" key="10">
    <source>
        <dbReference type="EMBL" id="GAA4448111.1"/>
    </source>
</evidence>
<evidence type="ECO:0000256" key="3">
    <source>
        <dbReference type="ARBA" id="ARBA00022694"/>
    </source>
</evidence>
<dbReference type="Proteomes" id="UP001501410">
    <property type="component" value="Unassembled WGS sequence"/>
</dbReference>
<dbReference type="InterPro" id="IPR016192">
    <property type="entry name" value="APOBEC/CMP_deaminase_Zn-bd"/>
</dbReference>
<proteinExistence type="inferred from homology"/>
<comment type="catalytic activity">
    <reaction evidence="7 8">
        <text>adenosine(34) in tRNA + H2O + H(+) = inosine(34) in tRNA + NH4(+)</text>
        <dbReference type="Rhea" id="RHEA:43168"/>
        <dbReference type="Rhea" id="RHEA-COMP:10373"/>
        <dbReference type="Rhea" id="RHEA-COMP:10374"/>
        <dbReference type="ChEBI" id="CHEBI:15377"/>
        <dbReference type="ChEBI" id="CHEBI:15378"/>
        <dbReference type="ChEBI" id="CHEBI:28938"/>
        <dbReference type="ChEBI" id="CHEBI:74411"/>
        <dbReference type="ChEBI" id="CHEBI:82852"/>
        <dbReference type="EC" id="3.5.4.33"/>
    </reaction>
</comment>
<reference evidence="11" key="1">
    <citation type="journal article" date="2019" name="Int. J. Syst. Evol. Microbiol.">
        <title>The Global Catalogue of Microorganisms (GCM) 10K type strain sequencing project: providing services to taxonomists for standard genome sequencing and annotation.</title>
        <authorList>
            <consortium name="The Broad Institute Genomics Platform"/>
            <consortium name="The Broad Institute Genome Sequencing Center for Infectious Disease"/>
            <person name="Wu L."/>
            <person name="Ma J."/>
        </authorList>
    </citation>
    <scope>NUCLEOTIDE SEQUENCE [LARGE SCALE GENOMIC DNA]</scope>
    <source>
        <strain evidence="11">JCM 31921</strain>
    </source>
</reference>
<dbReference type="PANTHER" id="PTHR11079:SF202">
    <property type="entry name" value="TRNA-SPECIFIC ADENOSINE DEAMINASE"/>
    <property type="match status" value="1"/>
</dbReference>
<protein>
    <recommendedName>
        <fullName evidence="8">tRNA-specific adenosine deaminase</fullName>
        <ecNumber evidence="8">3.5.4.33</ecNumber>
    </recommendedName>
</protein>
<evidence type="ECO:0000313" key="11">
    <source>
        <dbReference type="Proteomes" id="UP001501410"/>
    </source>
</evidence>
<dbReference type="PROSITE" id="PS00903">
    <property type="entry name" value="CYT_DCMP_DEAMINASES_1"/>
    <property type="match status" value="1"/>
</dbReference>
<dbReference type="InterPro" id="IPR028883">
    <property type="entry name" value="tRNA_aden_deaminase"/>
</dbReference>
<feature type="active site" description="Proton donor" evidence="8">
    <location>
        <position position="55"/>
    </location>
</feature>
<keyword evidence="11" id="KW-1185">Reference proteome</keyword>
<name>A0ABP8MED6_9BACT</name>
<keyword evidence="5 8" id="KW-0378">Hydrolase</keyword>
<feature type="binding site" evidence="8">
    <location>
        <position position="86"/>
    </location>
    <ligand>
        <name>Zn(2+)</name>
        <dbReference type="ChEBI" id="CHEBI:29105"/>
        <note>catalytic</note>
    </ligand>
</feature>
<feature type="domain" description="CMP/dCMP-type deaminase" evidence="9">
    <location>
        <begin position="2"/>
        <end position="112"/>
    </location>
</feature>
<feature type="binding site" evidence="8">
    <location>
        <position position="83"/>
    </location>
    <ligand>
        <name>Zn(2+)</name>
        <dbReference type="ChEBI" id="CHEBI:29105"/>
        <note>catalytic</note>
    </ligand>
</feature>
<evidence type="ECO:0000256" key="5">
    <source>
        <dbReference type="ARBA" id="ARBA00022801"/>
    </source>
</evidence>